<dbReference type="NCBIfam" id="TIGR01409">
    <property type="entry name" value="TAT_signal_seq"/>
    <property type="match status" value="1"/>
</dbReference>
<dbReference type="PANTHER" id="PTHR43794">
    <property type="entry name" value="AMINOHYDROLASE SSNA-RELATED"/>
    <property type="match status" value="1"/>
</dbReference>
<name>A0A8I0U6X7_MORMO</name>
<feature type="domain" description="Amidohydrolase-related" evidence="5">
    <location>
        <begin position="124"/>
        <end position="486"/>
    </location>
</feature>
<evidence type="ECO:0000256" key="4">
    <source>
        <dbReference type="SAM" id="MobiDB-lite"/>
    </source>
</evidence>
<feature type="region of interest" description="Disordered" evidence="4">
    <location>
        <begin position="1"/>
        <end position="22"/>
    </location>
</feature>
<dbReference type="Gene3D" id="3.20.20.140">
    <property type="entry name" value="Metal-dependent hydrolases"/>
    <property type="match status" value="1"/>
</dbReference>
<dbReference type="PANTHER" id="PTHR43794:SF11">
    <property type="entry name" value="AMIDOHYDROLASE-RELATED DOMAIN-CONTAINING PROTEIN"/>
    <property type="match status" value="1"/>
</dbReference>
<keyword evidence="2" id="KW-0732">Signal</keyword>
<dbReference type="Pfam" id="PF01979">
    <property type="entry name" value="Amidohydro_1"/>
    <property type="match status" value="1"/>
</dbReference>
<accession>A0A8I0U6X7</accession>
<evidence type="ECO:0000313" key="7">
    <source>
        <dbReference type="Proteomes" id="UP000650477"/>
    </source>
</evidence>
<dbReference type="PROSITE" id="PS51318">
    <property type="entry name" value="TAT"/>
    <property type="match status" value="1"/>
</dbReference>
<dbReference type="AlphaFoldDB" id="A0A8I0U6X7"/>
<reference evidence="6" key="1">
    <citation type="submission" date="2017-12" db="EMBL/GenBank/DDBJ databases">
        <title>Genome sequencing and analysis.</title>
        <authorList>
            <person name="Huang Y.-T."/>
        </authorList>
    </citation>
    <scope>NUCLEOTIDE SEQUENCE</scope>
    <source>
        <strain evidence="6">VGH116</strain>
    </source>
</reference>
<dbReference type="InterPro" id="IPR050287">
    <property type="entry name" value="MTA/SAH_deaminase"/>
</dbReference>
<comment type="similarity">
    <text evidence="1">Belongs to the metallo-dependent hydrolases superfamily. ATZ/TRZ family.</text>
</comment>
<dbReference type="SUPFAM" id="SSF51556">
    <property type="entry name" value="Metallo-dependent hydrolases"/>
    <property type="match status" value="1"/>
</dbReference>
<dbReference type="SUPFAM" id="SSF51338">
    <property type="entry name" value="Composite domain of metallo-dependent hydrolases"/>
    <property type="match status" value="1"/>
</dbReference>
<dbReference type="InterPro" id="IPR006680">
    <property type="entry name" value="Amidohydro-rel"/>
</dbReference>
<dbReference type="InterPro" id="IPR006311">
    <property type="entry name" value="TAT_signal"/>
</dbReference>
<comment type="caution">
    <text evidence="6">The sequence shown here is derived from an EMBL/GenBank/DDBJ whole genome shotgun (WGS) entry which is preliminary data.</text>
</comment>
<evidence type="ECO:0000256" key="3">
    <source>
        <dbReference type="ARBA" id="ARBA00022801"/>
    </source>
</evidence>
<dbReference type="Proteomes" id="UP000650477">
    <property type="component" value="Unassembled WGS sequence"/>
</dbReference>
<evidence type="ECO:0000313" key="6">
    <source>
        <dbReference type="EMBL" id="MBE8611008.1"/>
    </source>
</evidence>
<sequence length="550" mass="59454">MVSVNRVRSNNQMTEKAQDPSRRSFLKNAGLGTMGLAAGALGSHSALAGGNAVLTGADDKNKSYIKTDKRKKLIYNGYLITMDEQYGDIEDGAVLVDGDKIVDVGPVSKFAGVDAELIDADGGIILPGIIDSHRHTWMSLLRGISADMSLAGFLGSTFYGIGSVMEPEDIRMAALVGSVEALNAGVTTILDCCDCVNSPDHAPAAIESLRASGIRSIYAYGMQAYDYKGSNRFRSHQQRLDVMKNIHQQYYGYGNKTLNQMGVLLSDFGTIPFAHTAKEIELANDLGIFVASHTGAAEKSILLKGLHELKHNNLLKPGHLHIHCTSLDNSEWKILKETGGKVSIAPETEMQMGMGRPPFRASLDHGFKPGLSSDIVCVGSGDLFSQMRLGLQFQRCMDSEAEANRTGKTTTKIDLSVRDALTWATHGSAEAMGMEKEIGSITKGKKADIIIVSQKEAFVPSSYPAGSVVLQTTSSGVDTVIINGDVKKRFGKLTQQNTDKIRSDATEALRRIQKAAKKLPKQTAEEVATFFDAAQEQARENFSAGYSYKK</sequence>
<dbReference type="Gene3D" id="2.30.40.10">
    <property type="entry name" value="Urease, subunit C, domain 1"/>
    <property type="match status" value="1"/>
</dbReference>
<dbReference type="InterPro" id="IPR019546">
    <property type="entry name" value="TAT_signal_bac_arc"/>
</dbReference>
<keyword evidence="3" id="KW-0378">Hydrolase</keyword>
<protein>
    <recommendedName>
        <fullName evidence="5">Amidohydrolase-related domain-containing protein</fullName>
    </recommendedName>
</protein>
<dbReference type="InterPro" id="IPR011059">
    <property type="entry name" value="Metal-dep_hydrolase_composite"/>
</dbReference>
<evidence type="ECO:0000259" key="5">
    <source>
        <dbReference type="Pfam" id="PF01979"/>
    </source>
</evidence>
<proteinExistence type="inferred from homology"/>
<dbReference type="InterPro" id="IPR032466">
    <property type="entry name" value="Metal_Hydrolase"/>
</dbReference>
<evidence type="ECO:0000256" key="1">
    <source>
        <dbReference type="ARBA" id="ARBA00006745"/>
    </source>
</evidence>
<gene>
    <name evidence="6" type="ORF">CYG68_01005</name>
</gene>
<evidence type="ECO:0000256" key="2">
    <source>
        <dbReference type="ARBA" id="ARBA00022729"/>
    </source>
</evidence>
<organism evidence="6 7">
    <name type="scientific">Morganella morganii</name>
    <name type="common">Proteus morganii</name>
    <dbReference type="NCBI Taxonomy" id="582"/>
    <lineage>
        <taxon>Bacteria</taxon>
        <taxon>Pseudomonadati</taxon>
        <taxon>Pseudomonadota</taxon>
        <taxon>Gammaproteobacteria</taxon>
        <taxon>Enterobacterales</taxon>
        <taxon>Morganellaceae</taxon>
        <taxon>Morganella</taxon>
    </lineage>
</organism>
<dbReference type="EMBL" id="PKLF01000001">
    <property type="protein sequence ID" value="MBE8611008.1"/>
    <property type="molecule type" value="Genomic_DNA"/>
</dbReference>
<dbReference type="GO" id="GO:0016810">
    <property type="term" value="F:hydrolase activity, acting on carbon-nitrogen (but not peptide) bonds"/>
    <property type="evidence" value="ECO:0007669"/>
    <property type="project" value="InterPro"/>
</dbReference>
<feature type="compositionally biased region" description="Polar residues" evidence="4">
    <location>
        <begin position="1"/>
        <end position="15"/>
    </location>
</feature>